<organism evidence="2 3">
    <name type="scientific">Companilactobacillus huachuanensis</name>
    <dbReference type="NCBI Taxonomy" id="2559914"/>
    <lineage>
        <taxon>Bacteria</taxon>
        <taxon>Bacillati</taxon>
        <taxon>Bacillota</taxon>
        <taxon>Bacilli</taxon>
        <taxon>Lactobacillales</taxon>
        <taxon>Lactobacillaceae</taxon>
        <taxon>Companilactobacillus</taxon>
    </lineage>
</organism>
<proteinExistence type="predicted"/>
<name>A0ABW1RQR0_9LACO</name>
<comment type="caution">
    <text evidence="2">The sequence shown here is derived from an EMBL/GenBank/DDBJ whole genome shotgun (WGS) entry which is preliminary data.</text>
</comment>
<accession>A0ABW1RQR0</accession>
<reference evidence="3" key="1">
    <citation type="journal article" date="2019" name="Int. J. Syst. Evol. Microbiol.">
        <title>The Global Catalogue of Microorganisms (GCM) 10K type strain sequencing project: providing services to taxonomists for standard genome sequencing and annotation.</title>
        <authorList>
            <consortium name="The Broad Institute Genomics Platform"/>
            <consortium name="The Broad Institute Genome Sequencing Center for Infectious Disease"/>
            <person name="Wu L."/>
            <person name="Ma J."/>
        </authorList>
    </citation>
    <scope>NUCLEOTIDE SEQUENCE [LARGE SCALE GENOMIC DNA]</scope>
    <source>
        <strain evidence="3">CCM 8927</strain>
    </source>
</reference>
<keyword evidence="1" id="KW-0812">Transmembrane</keyword>
<dbReference type="InterPro" id="IPR011889">
    <property type="entry name" value="Liste_lipo_26"/>
</dbReference>
<dbReference type="RefSeq" id="WP_137612566.1">
    <property type="nucleotide sequence ID" value="NZ_BJDF01000037.1"/>
</dbReference>
<dbReference type="Proteomes" id="UP001596288">
    <property type="component" value="Unassembled WGS sequence"/>
</dbReference>
<dbReference type="NCBIfam" id="TIGR02167">
    <property type="entry name" value="Liste_lipo_26"/>
    <property type="match status" value="10"/>
</dbReference>
<keyword evidence="1" id="KW-0472">Membrane</keyword>
<sequence>MLSFIRSIDSPSNRIKRLDIIIVGLFFEIGFILFGSTVVRAAAIDDAQLMLDQNEVTMSDGSSVNKTNVVMPLSVSSESITHSGTSGTATWDIDSSGKLTIHAGRLDYGKGNWSPYASSITSVYVDPGVSSFSGIMTSDGNNGVFSELPNVVTIDVTNLDVSKTTSISYMFYNDAKLTEIIGLNTWDTSNVEYMSYVFGNDSKLTKLDLSNFDTSKVTRVGYMFSGCTSLESLDVSSFDTSNLVSLVGMFSGVSGEIIGLKNFDTSKVNDLTSTFKGVDFIKNDPDDIKDWDISKVTSLSGTFANTKFDFLDLSKWNMQNVTDMSAMFSGSTGDISQVKDISNWDVSKVTNMASMFASVTVSDLSFINNWDVSNVTNMGAMFQGCANLASLDLSKWKTNSLTNTVAMFNKASLLNEKTLKGYQTLVTSKVTMISNMFAYTSFQTIDLSKYDTSNVTTFAGLFRNTVKLQKIIGKFDTHSVTNMSDIFNNSSFNDFSEFNIADWDTSHVDNLGSAFYGATIMDFSFLQNWDTSNVTDMNTTFSNIKATSLPISKWDVSKVTNFYNTFYLSKNLVDVPIENWDVSSATSMSGMFWTAKSIKNLDLSKWNTSNVTTFYAMFNTMDSLETLDISNFDMTKATDMQYLFGGDKNLWKITLGPKSVLTNLMGPVQSTDVHLLTPVPGTPIQDSSSDNSYSAISDKWQDVDADSGGTSHEPVGDLFSSSDIIDKFSSVGNPVTTYVWQQQTKVDMNMSVPDVDFGTTSNASGIVSRKTDFDITINSNNYPSDPVPSTLSVSMETPLTDATDDSKMLSDVLVFKDNDNVEKILSSTDTAVYSGDIVDGSNVLSWDKNHGIILDMNNDRYALNGNYSTTLKWTLTNSI</sequence>
<evidence type="ECO:0000313" key="2">
    <source>
        <dbReference type="EMBL" id="MFC6177763.1"/>
    </source>
</evidence>
<keyword evidence="3" id="KW-1185">Reference proteome</keyword>
<dbReference type="SUPFAM" id="SSF52058">
    <property type="entry name" value="L domain-like"/>
    <property type="match status" value="1"/>
</dbReference>
<feature type="transmembrane region" description="Helical" evidence="1">
    <location>
        <begin position="20"/>
        <end position="43"/>
    </location>
</feature>
<gene>
    <name evidence="2" type="ORF">ACFQAV_13180</name>
</gene>
<evidence type="ECO:0000313" key="3">
    <source>
        <dbReference type="Proteomes" id="UP001596288"/>
    </source>
</evidence>
<evidence type="ECO:0000256" key="1">
    <source>
        <dbReference type="SAM" id="Phobius"/>
    </source>
</evidence>
<protein>
    <submittedName>
        <fullName evidence="2">BspA family leucine-rich repeat surface protein</fullName>
    </submittedName>
</protein>
<dbReference type="InterPro" id="IPR005046">
    <property type="entry name" value="DUF285"/>
</dbReference>
<dbReference type="Gene3D" id="3.80.10.10">
    <property type="entry name" value="Ribonuclease Inhibitor"/>
    <property type="match status" value="2"/>
</dbReference>
<keyword evidence="1" id="KW-1133">Transmembrane helix</keyword>
<dbReference type="InterPro" id="IPR032675">
    <property type="entry name" value="LRR_dom_sf"/>
</dbReference>
<dbReference type="Pfam" id="PF03382">
    <property type="entry name" value="DUF285"/>
    <property type="match status" value="3"/>
</dbReference>
<dbReference type="EMBL" id="JBHSSF010000046">
    <property type="protein sequence ID" value="MFC6177763.1"/>
    <property type="molecule type" value="Genomic_DNA"/>
</dbReference>